<reference evidence="3" key="1">
    <citation type="submission" date="2017-12" db="EMBL/GenBank/DDBJ databases">
        <title>Genomic analysis of Paracoccus sp. CBA4604.</title>
        <authorList>
            <person name="Roh S.W."/>
            <person name="Kim J.Y."/>
            <person name="Kim J.S."/>
        </authorList>
    </citation>
    <scope>NUCLEOTIDE SEQUENCE [LARGE SCALE GENOMIC DNA]</scope>
    <source>
        <strain evidence="3">CBA4604</strain>
    </source>
</reference>
<evidence type="ECO:0000313" key="3">
    <source>
        <dbReference type="Proteomes" id="UP000234882"/>
    </source>
</evidence>
<dbReference type="KEGG" id="paru:CYR75_10715"/>
<feature type="signal peptide" evidence="1">
    <location>
        <begin position="1"/>
        <end position="19"/>
    </location>
</feature>
<protein>
    <submittedName>
        <fullName evidence="2">Uncharacterized protein</fullName>
    </submittedName>
</protein>
<keyword evidence="1" id="KW-0732">Signal</keyword>
<dbReference type="AlphaFoldDB" id="A0A2K9MGB4"/>
<dbReference type="PROSITE" id="PS51257">
    <property type="entry name" value="PROKAR_LIPOPROTEIN"/>
    <property type="match status" value="1"/>
</dbReference>
<organism evidence="2 3">
    <name type="scientific">Paracoccus jeotgali</name>
    <dbReference type="NCBI Taxonomy" id="2065379"/>
    <lineage>
        <taxon>Bacteria</taxon>
        <taxon>Pseudomonadati</taxon>
        <taxon>Pseudomonadota</taxon>
        <taxon>Alphaproteobacteria</taxon>
        <taxon>Rhodobacterales</taxon>
        <taxon>Paracoccaceae</taxon>
        <taxon>Paracoccus</taxon>
    </lineage>
</organism>
<evidence type="ECO:0000256" key="1">
    <source>
        <dbReference type="SAM" id="SignalP"/>
    </source>
</evidence>
<proteinExistence type="predicted"/>
<dbReference type="EMBL" id="CP025583">
    <property type="protein sequence ID" value="AUM74691.1"/>
    <property type="molecule type" value="Genomic_DNA"/>
</dbReference>
<evidence type="ECO:0000313" key="2">
    <source>
        <dbReference type="EMBL" id="AUM74691.1"/>
    </source>
</evidence>
<name>A0A2K9MGB4_9RHOB</name>
<feature type="chain" id="PRO_5014901400" evidence="1">
    <location>
        <begin position="20"/>
        <end position="97"/>
    </location>
</feature>
<keyword evidence="3" id="KW-1185">Reference proteome</keyword>
<dbReference type="OrthoDB" id="7777983at2"/>
<sequence>MYVKITLVACAVAALSACNITPENYESAPVLAQSPMGPVTCQIYTREQVTWDRSINRPAAMDVRTADNICRMEGKRIMEGGTPNYAPVAQTAAPTGA</sequence>
<accession>A0A2K9MGB4</accession>
<gene>
    <name evidence="2" type="ORF">CYR75_10715</name>
</gene>
<dbReference type="Proteomes" id="UP000234882">
    <property type="component" value="Chromosome"/>
</dbReference>